<keyword evidence="9" id="KW-0812">Transmembrane</keyword>
<evidence type="ECO:0000256" key="4">
    <source>
        <dbReference type="ARBA" id="ARBA00022723"/>
    </source>
</evidence>
<dbReference type="AlphaFoldDB" id="A0A8S1HNJ8"/>
<dbReference type="GO" id="GO:0003684">
    <property type="term" value="F:damaged DNA binding"/>
    <property type="evidence" value="ECO:0007669"/>
    <property type="project" value="InterPro"/>
</dbReference>
<dbReference type="PANTHER" id="PTHR45873">
    <property type="entry name" value="DNA POLYMERASE ETA"/>
    <property type="match status" value="1"/>
</dbReference>
<comment type="subcellular location">
    <subcellularLocation>
        <location evidence="1">Nucleus</location>
    </subcellularLocation>
</comment>
<dbReference type="InterPro" id="IPR052230">
    <property type="entry name" value="DNA_polymerase_eta"/>
</dbReference>
<dbReference type="GO" id="GO:0046872">
    <property type="term" value="F:metal ion binding"/>
    <property type="evidence" value="ECO:0007669"/>
    <property type="project" value="UniProtKB-KW"/>
</dbReference>
<keyword evidence="3" id="KW-0548">Nucleotidyltransferase</keyword>
<dbReference type="GO" id="GO:0005657">
    <property type="term" value="C:replication fork"/>
    <property type="evidence" value="ECO:0007669"/>
    <property type="project" value="TreeGrafter"/>
</dbReference>
<keyword evidence="8" id="KW-0539">Nucleus</keyword>
<dbReference type="InterPro" id="IPR043502">
    <property type="entry name" value="DNA/RNA_pol_sf"/>
</dbReference>
<dbReference type="GO" id="GO:0035861">
    <property type="term" value="C:site of double-strand break"/>
    <property type="evidence" value="ECO:0007669"/>
    <property type="project" value="TreeGrafter"/>
</dbReference>
<keyword evidence="4" id="KW-0479">Metal-binding</keyword>
<feature type="transmembrane region" description="Helical" evidence="9">
    <location>
        <begin position="608"/>
        <end position="634"/>
    </location>
</feature>
<keyword evidence="9" id="KW-0472">Membrane</keyword>
<dbReference type="PROSITE" id="PS50173">
    <property type="entry name" value="UMUC"/>
    <property type="match status" value="1"/>
</dbReference>
<name>A0A8S1HNJ8_9PELO</name>
<dbReference type="OrthoDB" id="5723at2759"/>
<evidence type="ECO:0000256" key="9">
    <source>
        <dbReference type="SAM" id="Phobius"/>
    </source>
</evidence>
<evidence type="ECO:0000256" key="5">
    <source>
        <dbReference type="ARBA" id="ARBA00022763"/>
    </source>
</evidence>
<evidence type="ECO:0000313" key="11">
    <source>
        <dbReference type="EMBL" id="CAD6197574.1"/>
    </source>
</evidence>
<dbReference type="Pfam" id="PF21704">
    <property type="entry name" value="POLH-Rev1_HhH"/>
    <property type="match status" value="1"/>
</dbReference>
<proteinExistence type="predicted"/>
<evidence type="ECO:0000256" key="6">
    <source>
        <dbReference type="ARBA" id="ARBA00022842"/>
    </source>
</evidence>
<comment type="caution">
    <text evidence="11">The sequence shown here is derived from an EMBL/GenBank/DDBJ whole genome shotgun (WGS) entry which is preliminary data.</text>
</comment>
<dbReference type="Gene3D" id="3.30.1490.100">
    <property type="entry name" value="DNA polymerase, Y-family, little finger domain"/>
    <property type="match status" value="1"/>
</dbReference>
<keyword evidence="6" id="KW-0460">Magnesium</keyword>
<dbReference type="EMBL" id="CAJGYM010000098">
    <property type="protein sequence ID" value="CAD6197574.1"/>
    <property type="molecule type" value="Genomic_DNA"/>
</dbReference>
<dbReference type="InterPro" id="IPR043128">
    <property type="entry name" value="Rev_trsase/Diguanyl_cyclase"/>
</dbReference>
<dbReference type="GO" id="GO:0009314">
    <property type="term" value="P:response to radiation"/>
    <property type="evidence" value="ECO:0007669"/>
    <property type="project" value="TreeGrafter"/>
</dbReference>
<keyword evidence="9" id="KW-1133">Transmembrane helix</keyword>
<dbReference type="InterPro" id="IPR001126">
    <property type="entry name" value="UmuC"/>
</dbReference>
<keyword evidence="7" id="KW-0234">DNA repair</keyword>
<dbReference type="GO" id="GO:0006281">
    <property type="term" value="P:DNA repair"/>
    <property type="evidence" value="ECO:0007669"/>
    <property type="project" value="UniProtKB-KW"/>
</dbReference>
<evidence type="ECO:0000256" key="2">
    <source>
        <dbReference type="ARBA" id="ARBA00022679"/>
    </source>
</evidence>
<keyword evidence="12" id="KW-1185">Reference proteome</keyword>
<feature type="transmembrane region" description="Helical" evidence="9">
    <location>
        <begin position="646"/>
        <end position="668"/>
    </location>
</feature>
<evidence type="ECO:0000256" key="7">
    <source>
        <dbReference type="ARBA" id="ARBA00023204"/>
    </source>
</evidence>
<keyword evidence="2" id="KW-0808">Transferase</keyword>
<feature type="domain" description="UmuC" evidence="10">
    <location>
        <begin position="8"/>
        <end position="230"/>
    </location>
</feature>
<dbReference type="SUPFAM" id="SSF100879">
    <property type="entry name" value="Lesion bypass DNA polymerase (Y-family), little finger domain"/>
    <property type="match status" value="1"/>
</dbReference>
<dbReference type="FunFam" id="3.40.1170.60:FF:000003">
    <property type="entry name" value="DNA polymerase eta"/>
    <property type="match status" value="1"/>
</dbReference>
<dbReference type="Gene3D" id="1.10.150.20">
    <property type="entry name" value="5' to 3' exonuclease, C-terminal subdomain"/>
    <property type="match status" value="1"/>
</dbReference>
<accession>A0A8S1HNJ8</accession>
<dbReference type="GO" id="GO:0042276">
    <property type="term" value="P:error-prone translesion synthesis"/>
    <property type="evidence" value="ECO:0007669"/>
    <property type="project" value="TreeGrafter"/>
</dbReference>
<evidence type="ECO:0000256" key="1">
    <source>
        <dbReference type="ARBA" id="ARBA00004123"/>
    </source>
</evidence>
<feature type="transmembrane region" description="Helical" evidence="9">
    <location>
        <begin position="703"/>
        <end position="722"/>
    </location>
</feature>
<evidence type="ECO:0000256" key="8">
    <source>
        <dbReference type="ARBA" id="ARBA00023242"/>
    </source>
</evidence>
<dbReference type="PANTHER" id="PTHR45873:SF1">
    <property type="entry name" value="DNA POLYMERASE ETA"/>
    <property type="match status" value="1"/>
</dbReference>
<sequence length="729" mass="82360">MNVTERVVGLIDMDCFYAQVEQRDQPNLWGKPVIVVQHTRQGVQGGILAVSYEARSFGVKRGMPVVDAKKLCAELSVCHVPIGEHADKADIQKYRDASAEVFEVLNNYDATIIVEKASVDEAFLDLTAYVNNLVESSAYKDGSINEICEELKSSIGTTHVANGRDIKGKDEEDFVYDREENMKDWLSECRRSSTQLKLLIAARTIEDIRRQIQEKTQFFCSAGIANNKTVVPPQFVAEIFKTTPISDVRGFGGKLGRQIQDNLKIKMMGEILEVDRDLLQMRFPNCTDWLLRVALGFDDEPVKLRNESSSIAVSKNFPGRNAIRKTQELKHWVEGLTKELAKRLATDQIQISSYNPDVLLELLWKTIKPMNRAADEQNWQPSVYNISLSVSRFTAGTGNKSKMITEWVRQGKAQEEEMEVVVVENNCQPSSSTAAPVVSEVPEHVIPIIPQATTVEDDDLMIEDDFINVDGELISRKVFNELPDFIKKEYEHRIALAKAREVKKKEVVKEEVGKRGKKRPTVQEKPGNKAKRIDAFFKTAEQRGHVTPANCPIEFDPPEPLPHVLLPPQNKMTKPINWFVTWLPLLKFSQAVCVSLIIILLLEGREQWFFYQVVYIFAFLVLFFAIISLVLHYFDITESNGLPWHTIEMVSNLGCALASIGLAAVLLWDVWNMSSGRMENIKYHSRAPPFNIGLAAWTRRTSIVGGSLVIAAALFIVTYLKLAKTSSRR</sequence>
<evidence type="ECO:0000259" key="10">
    <source>
        <dbReference type="PROSITE" id="PS50173"/>
    </source>
</evidence>
<dbReference type="GO" id="GO:0003887">
    <property type="term" value="F:DNA-directed DNA polymerase activity"/>
    <property type="evidence" value="ECO:0007669"/>
    <property type="project" value="TreeGrafter"/>
</dbReference>
<dbReference type="Pfam" id="PF00817">
    <property type="entry name" value="IMS"/>
    <property type="match status" value="1"/>
</dbReference>
<dbReference type="Proteomes" id="UP000835052">
    <property type="component" value="Unassembled WGS sequence"/>
</dbReference>
<dbReference type="Gene3D" id="3.40.1170.60">
    <property type="match status" value="1"/>
</dbReference>
<evidence type="ECO:0000256" key="3">
    <source>
        <dbReference type="ARBA" id="ARBA00022695"/>
    </source>
</evidence>
<feature type="transmembrane region" description="Helical" evidence="9">
    <location>
        <begin position="579"/>
        <end position="602"/>
    </location>
</feature>
<gene>
    <name evidence="11" type="ORF">CAUJ_LOCUS13483</name>
</gene>
<keyword evidence="5" id="KW-0227">DNA damage</keyword>
<reference evidence="11" key="1">
    <citation type="submission" date="2020-10" db="EMBL/GenBank/DDBJ databases">
        <authorList>
            <person name="Kikuchi T."/>
        </authorList>
    </citation>
    <scope>NUCLEOTIDE SEQUENCE</scope>
    <source>
        <strain evidence="11">NKZ352</strain>
    </source>
</reference>
<evidence type="ECO:0000313" key="12">
    <source>
        <dbReference type="Proteomes" id="UP000835052"/>
    </source>
</evidence>
<organism evidence="11 12">
    <name type="scientific">Caenorhabditis auriculariae</name>
    <dbReference type="NCBI Taxonomy" id="2777116"/>
    <lineage>
        <taxon>Eukaryota</taxon>
        <taxon>Metazoa</taxon>
        <taxon>Ecdysozoa</taxon>
        <taxon>Nematoda</taxon>
        <taxon>Chromadorea</taxon>
        <taxon>Rhabditida</taxon>
        <taxon>Rhabditina</taxon>
        <taxon>Rhabditomorpha</taxon>
        <taxon>Rhabditoidea</taxon>
        <taxon>Rhabditidae</taxon>
        <taxon>Peloderinae</taxon>
        <taxon>Caenorhabditis</taxon>
    </lineage>
</organism>
<protein>
    <recommendedName>
        <fullName evidence="10">UmuC domain-containing protein</fullName>
    </recommendedName>
</protein>
<dbReference type="GO" id="GO:0005634">
    <property type="term" value="C:nucleus"/>
    <property type="evidence" value="ECO:0007669"/>
    <property type="project" value="UniProtKB-SubCell"/>
</dbReference>
<dbReference type="Gene3D" id="3.30.70.270">
    <property type="match status" value="1"/>
</dbReference>
<dbReference type="InterPro" id="IPR036775">
    <property type="entry name" value="DNA_pol_Y-fam_lit_finger_sf"/>
</dbReference>
<dbReference type="SUPFAM" id="SSF56672">
    <property type="entry name" value="DNA/RNA polymerases"/>
    <property type="match status" value="1"/>
</dbReference>